<dbReference type="RefSeq" id="XP_058342310.1">
    <property type="nucleotide sequence ID" value="XM_058486975.1"/>
</dbReference>
<reference evidence="6 7" key="1">
    <citation type="submission" date="2023-03" db="EMBL/GenBank/DDBJ databases">
        <title>Genome sequence of Lichtheimia ornata CBS 291.66.</title>
        <authorList>
            <person name="Mohabir J.T."/>
            <person name="Shea T.P."/>
            <person name="Kurbessoian T."/>
            <person name="Berby B."/>
            <person name="Fontaine J."/>
            <person name="Livny J."/>
            <person name="Gnirke A."/>
            <person name="Stajich J.E."/>
            <person name="Cuomo C.A."/>
        </authorList>
    </citation>
    <scope>NUCLEOTIDE SEQUENCE [LARGE SCALE GENOMIC DNA]</scope>
    <source>
        <strain evidence="6">CBS 291.66</strain>
    </source>
</reference>
<dbReference type="AlphaFoldDB" id="A0AAD7Y0N1"/>
<protein>
    <recommendedName>
        <fullName evidence="8">Cytochrome p450</fullName>
    </recommendedName>
</protein>
<dbReference type="GO" id="GO:0004497">
    <property type="term" value="F:monooxygenase activity"/>
    <property type="evidence" value="ECO:0007669"/>
    <property type="project" value="UniProtKB-KW"/>
</dbReference>
<keyword evidence="5" id="KW-0503">Monooxygenase</keyword>
<keyword evidence="3 4" id="KW-0408">Iron</keyword>
<dbReference type="InterPro" id="IPR001128">
    <property type="entry name" value="Cyt_P450"/>
</dbReference>
<dbReference type="Gene3D" id="1.10.630.10">
    <property type="entry name" value="Cytochrome P450"/>
    <property type="match status" value="1"/>
</dbReference>
<dbReference type="PRINTS" id="PR00385">
    <property type="entry name" value="P450"/>
</dbReference>
<dbReference type="Proteomes" id="UP001234581">
    <property type="component" value="Unassembled WGS sequence"/>
</dbReference>
<name>A0AAD7Y0N1_9FUNG</name>
<accession>A0AAD7Y0N1</accession>
<dbReference type="PANTHER" id="PTHR46300">
    <property type="entry name" value="P450, PUTATIVE (EUROFUNG)-RELATED-RELATED"/>
    <property type="match status" value="1"/>
</dbReference>
<comment type="similarity">
    <text evidence="5">Belongs to the cytochrome P450 family.</text>
</comment>
<dbReference type="GO" id="GO:0005506">
    <property type="term" value="F:iron ion binding"/>
    <property type="evidence" value="ECO:0007669"/>
    <property type="project" value="InterPro"/>
</dbReference>
<keyword evidence="1 4" id="KW-0479">Metal-binding</keyword>
<dbReference type="GO" id="GO:0016705">
    <property type="term" value="F:oxidoreductase activity, acting on paired donors, with incorporation or reduction of molecular oxygen"/>
    <property type="evidence" value="ECO:0007669"/>
    <property type="project" value="InterPro"/>
</dbReference>
<dbReference type="PROSITE" id="PS00086">
    <property type="entry name" value="CYTOCHROME_P450"/>
    <property type="match status" value="1"/>
</dbReference>
<comment type="caution">
    <text evidence="6">The sequence shown here is derived from an EMBL/GenBank/DDBJ whole genome shotgun (WGS) entry which is preliminary data.</text>
</comment>
<dbReference type="GO" id="GO:0020037">
    <property type="term" value="F:heme binding"/>
    <property type="evidence" value="ECO:0007669"/>
    <property type="project" value="InterPro"/>
</dbReference>
<dbReference type="GeneID" id="83214362"/>
<evidence type="ECO:0000256" key="1">
    <source>
        <dbReference type="ARBA" id="ARBA00022723"/>
    </source>
</evidence>
<sequence>MDLRLTMADPLRAWAVKKKTTLGPIAGAVAVIWIISRLQGYVTASKSSNSKLPSPRFALPYFGHLFNLGPNTIETFGHWHKRYGPIILIQMGVKQMVSISDPFIAQEVLGTNGSLAANRPYNKYMTKLFGKNGRGVVFAETKSKSWRKARGIATTILGPNNVNKKLPEMGNETEELVNALATGKNIDPSDHILRLSLNYMLLNCFGIRAASTDDPIFKKCVYLIKYTMVYTGIKYMISEYLPVLSFLDYLIGGEKTYAMHIEKERDAWLREWMLNAHNDGKDCMATALLESVHHGDIDEATAIVTLADLLFAGTDTAAVTIGWAFGILSVKPDVQRKIQQELDHFIETHKRMPIFTDRDQFPYMIAVQKECMRFRPTTPLGVTHVASEDIVWRNKIIPKGAIIASNMVAMHKNPDVYPEPHVFRPERFLDKTETFTASAKSKIEDRDQYNFGWGRRLCPGSYLAEVHMFNAFTHVFARCTIEPRVDDEGCPVPLDLERFLPQPEVVIVTAHPPYQVRFVRRTEKSA</sequence>
<dbReference type="InterPro" id="IPR017972">
    <property type="entry name" value="Cyt_P450_CS"/>
</dbReference>
<dbReference type="InterPro" id="IPR036396">
    <property type="entry name" value="Cyt_P450_sf"/>
</dbReference>
<dbReference type="InterPro" id="IPR002401">
    <property type="entry name" value="Cyt_P450_E_grp-I"/>
</dbReference>
<dbReference type="EMBL" id="JARTCD010000032">
    <property type="protein sequence ID" value="KAJ8657397.1"/>
    <property type="molecule type" value="Genomic_DNA"/>
</dbReference>
<keyword evidence="7" id="KW-1185">Reference proteome</keyword>
<evidence type="ECO:0000256" key="2">
    <source>
        <dbReference type="ARBA" id="ARBA00023002"/>
    </source>
</evidence>
<evidence type="ECO:0000256" key="5">
    <source>
        <dbReference type="RuleBase" id="RU000461"/>
    </source>
</evidence>
<comment type="cofactor">
    <cofactor evidence="4">
        <name>heme</name>
        <dbReference type="ChEBI" id="CHEBI:30413"/>
    </cofactor>
</comment>
<keyword evidence="4 5" id="KW-0349">Heme</keyword>
<dbReference type="Pfam" id="PF00067">
    <property type="entry name" value="p450"/>
    <property type="match status" value="1"/>
</dbReference>
<dbReference type="PANTHER" id="PTHR46300:SF11">
    <property type="entry name" value="OXIDOREDUCTASE, PUTATIVE-RELATED"/>
    <property type="match status" value="1"/>
</dbReference>
<feature type="binding site" description="axial binding residue" evidence="4">
    <location>
        <position position="458"/>
    </location>
    <ligand>
        <name>heme</name>
        <dbReference type="ChEBI" id="CHEBI:30413"/>
    </ligand>
    <ligandPart>
        <name>Fe</name>
        <dbReference type="ChEBI" id="CHEBI:18248"/>
    </ligandPart>
</feature>
<dbReference type="PRINTS" id="PR00463">
    <property type="entry name" value="EP450I"/>
</dbReference>
<evidence type="ECO:0000256" key="4">
    <source>
        <dbReference type="PIRSR" id="PIRSR602401-1"/>
    </source>
</evidence>
<dbReference type="InterPro" id="IPR050364">
    <property type="entry name" value="Cytochrome_P450_fung"/>
</dbReference>
<gene>
    <name evidence="6" type="ORF">O0I10_006953</name>
</gene>
<keyword evidence="2 5" id="KW-0560">Oxidoreductase</keyword>
<dbReference type="SUPFAM" id="SSF48264">
    <property type="entry name" value="Cytochrome P450"/>
    <property type="match status" value="1"/>
</dbReference>
<evidence type="ECO:0000256" key="3">
    <source>
        <dbReference type="ARBA" id="ARBA00023004"/>
    </source>
</evidence>
<evidence type="ECO:0008006" key="8">
    <source>
        <dbReference type="Google" id="ProtNLM"/>
    </source>
</evidence>
<proteinExistence type="inferred from homology"/>
<evidence type="ECO:0000313" key="7">
    <source>
        <dbReference type="Proteomes" id="UP001234581"/>
    </source>
</evidence>
<organism evidence="6 7">
    <name type="scientific">Lichtheimia ornata</name>
    <dbReference type="NCBI Taxonomy" id="688661"/>
    <lineage>
        <taxon>Eukaryota</taxon>
        <taxon>Fungi</taxon>
        <taxon>Fungi incertae sedis</taxon>
        <taxon>Mucoromycota</taxon>
        <taxon>Mucoromycotina</taxon>
        <taxon>Mucoromycetes</taxon>
        <taxon>Mucorales</taxon>
        <taxon>Lichtheimiaceae</taxon>
        <taxon>Lichtheimia</taxon>
    </lineage>
</organism>
<evidence type="ECO:0000313" key="6">
    <source>
        <dbReference type="EMBL" id="KAJ8657397.1"/>
    </source>
</evidence>